<dbReference type="SUPFAM" id="SSF56112">
    <property type="entry name" value="Protein kinase-like (PK-like)"/>
    <property type="match status" value="1"/>
</dbReference>
<evidence type="ECO:0000256" key="10">
    <source>
        <dbReference type="SAM" id="MobiDB-lite"/>
    </source>
</evidence>
<feature type="domain" description="PASTA" evidence="13">
    <location>
        <begin position="698"/>
        <end position="761"/>
    </location>
</feature>
<dbReference type="FunFam" id="3.30.200.20:FF:000035">
    <property type="entry name" value="Serine/threonine protein kinase Stk1"/>
    <property type="match status" value="1"/>
</dbReference>
<dbReference type="GO" id="GO:0004674">
    <property type="term" value="F:protein serine/threonine kinase activity"/>
    <property type="evidence" value="ECO:0007669"/>
    <property type="project" value="UniProtKB-KW"/>
</dbReference>
<keyword evidence="6 9" id="KW-0067">ATP-binding</keyword>
<name>A0A0D8HEE3_9ACTN</name>
<dbReference type="EMBL" id="JXYS01000095">
    <property type="protein sequence ID" value="KJF16172.1"/>
    <property type="molecule type" value="Genomic_DNA"/>
</dbReference>
<dbReference type="GO" id="GO:0005524">
    <property type="term" value="F:ATP binding"/>
    <property type="evidence" value="ECO:0007669"/>
    <property type="project" value="UniProtKB-UniRule"/>
</dbReference>
<dbReference type="PROSITE" id="PS51178">
    <property type="entry name" value="PASTA"/>
    <property type="match status" value="4"/>
</dbReference>
<comment type="caution">
    <text evidence="14">The sequence shown here is derived from an EMBL/GenBank/DDBJ whole genome shotgun (WGS) entry which is preliminary data.</text>
</comment>
<keyword evidence="4 9" id="KW-0547">Nucleotide-binding</keyword>
<dbReference type="OrthoDB" id="9762169at2"/>
<keyword evidence="11" id="KW-0812">Transmembrane</keyword>
<comment type="catalytic activity">
    <reaction evidence="8">
        <text>L-seryl-[protein] + ATP = O-phospho-L-seryl-[protein] + ADP + H(+)</text>
        <dbReference type="Rhea" id="RHEA:17989"/>
        <dbReference type="Rhea" id="RHEA-COMP:9863"/>
        <dbReference type="Rhea" id="RHEA-COMP:11604"/>
        <dbReference type="ChEBI" id="CHEBI:15378"/>
        <dbReference type="ChEBI" id="CHEBI:29999"/>
        <dbReference type="ChEBI" id="CHEBI:30616"/>
        <dbReference type="ChEBI" id="CHEBI:83421"/>
        <dbReference type="ChEBI" id="CHEBI:456216"/>
        <dbReference type="EC" id="2.7.11.1"/>
    </reaction>
</comment>
<dbReference type="PROSITE" id="PS00107">
    <property type="entry name" value="PROTEIN_KINASE_ATP"/>
    <property type="match status" value="1"/>
</dbReference>
<dbReference type="CDD" id="cd14014">
    <property type="entry name" value="STKc_PknB_like"/>
    <property type="match status" value="1"/>
</dbReference>
<dbReference type="Pfam" id="PF00069">
    <property type="entry name" value="Pkinase"/>
    <property type="match status" value="1"/>
</dbReference>
<dbReference type="EC" id="2.7.11.1" evidence="1"/>
<accession>A0A0D8HEE3</accession>
<keyword evidence="11" id="KW-0472">Membrane</keyword>
<evidence type="ECO:0000256" key="9">
    <source>
        <dbReference type="PROSITE-ProRule" id="PRU10141"/>
    </source>
</evidence>
<keyword evidence="3 14" id="KW-0808">Transferase</keyword>
<dbReference type="InterPro" id="IPR000719">
    <property type="entry name" value="Prot_kinase_dom"/>
</dbReference>
<evidence type="ECO:0000256" key="1">
    <source>
        <dbReference type="ARBA" id="ARBA00012513"/>
    </source>
</evidence>
<sequence>MRLKRLSEHIGAVLLDRYVLVDLVGQGGSGVVYAAKDLTLGRRVAVKLLHEGLSSDAAFIKRFHAEAKAAASLNHPSIVRVFDSGEEHGAPFLVFEFLGGGTLRDYLDSGVQLSIPQAARISLEIAQALAYAHNRGYVHRDIKPSNLLFDDEGRIRVADFGIARALAEAAWTEPVGVVIGTARYASPEQARGEQCFQEGDIYSFALVIIEAITGELPFLSDTTFATVMARTKESIVVPDSLGPLRNLVSEMGSLGVKDRPSAASVVERLAVIARELPIPDPLDLTSWTPSKNAFDPPTTVSRIPPVIVPSSAVGIDLEGALNPEHGVLDSKFVPPSPSNDFLRSVELANAKGEFFDQDEHLLIPEETTLALSGTSAKTSNAPVDQKAHSDSESGLGELHWFEALQADADSTLTVGQVGAVAGQTLIESNQETRGPREDSQSDGVKVSKRLKKSKGEGSDATESSQKRRSVFKRSAVLLGILALVVAVLIVAISALSSPAKFSIPNVIGKAASVAQGSITKAGGVASTSASVYDPSIPKGDVVSQFPSPGSLVVKGVKVNLTISLGPPLVAVPNVVGDPLQSSIDTLTSNHLSYTTSSSYSETVPTGDVISQSITGTKVVQGSKVALVISKGPVPRIVPNLVGQSLAAAKSTLGSQGLNLTSQVAYSNSVPSGSIISQNIPAGNSVARGSTLSVVVSQGPHLVSVPDLTGMTLSQAQAALAGVGLSVGSVYAPKGSIVIILQNPLASTSVLYGSTVDIYGIKM</sequence>
<feature type="domain" description="PASTA" evidence="13">
    <location>
        <begin position="565"/>
        <end position="630"/>
    </location>
</feature>
<dbReference type="Gene3D" id="1.10.510.10">
    <property type="entry name" value="Transferase(Phosphotransferase) domain 1"/>
    <property type="match status" value="1"/>
</dbReference>
<evidence type="ECO:0000313" key="15">
    <source>
        <dbReference type="Proteomes" id="UP000032360"/>
    </source>
</evidence>
<dbReference type="Pfam" id="PF03793">
    <property type="entry name" value="PASTA"/>
    <property type="match status" value="4"/>
</dbReference>
<dbReference type="InterPro" id="IPR011009">
    <property type="entry name" value="Kinase-like_dom_sf"/>
</dbReference>
<evidence type="ECO:0000256" key="11">
    <source>
        <dbReference type="SAM" id="Phobius"/>
    </source>
</evidence>
<keyword evidence="2" id="KW-0723">Serine/threonine-protein kinase</keyword>
<keyword evidence="11" id="KW-1133">Transmembrane helix</keyword>
<dbReference type="SMART" id="SM00740">
    <property type="entry name" value="PASTA"/>
    <property type="match status" value="4"/>
</dbReference>
<dbReference type="PANTHER" id="PTHR43289:SF34">
    <property type="entry name" value="SERINE_THREONINE-PROTEIN KINASE YBDM-RELATED"/>
    <property type="match status" value="1"/>
</dbReference>
<evidence type="ECO:0000256" key="5">
    <source>
        <dbReference type="ARBA" id="ARBA00022777"/>
    </source>
</evidence>
<evidence type="ECO:0000313" key="14">
    <source>
        <dbReference type="EMBL" id="KJF16172.1"/>
    </source>
</evidence>
<dbReference type="GO" id="GO:0106310">
    <property type="term" value="F:protein serine kinase activity"/>
    <property type="evidence" value="ECO:0007669"/>
    <property type="project" value="RHEA"/>
</dbReference>
<dbReference type="AlphaFoldDB" id="A0A0D8HEE3"/>
<comment type="catalytic activity">
    <reaction evidence="7">
        <text>L-threonyl-[protein] + ATP = O-phospho-L-threonyl-[protein] + ADP + H(+)</text>
        <dbReference type="Rhea" id="RHEA:46608"/>
        <dbReference type="Rhea" id="RHEA-COMP:11060"/>
        <dbReference type="Rhea" id="RHEA-COMP:11605"/>
        <dbReference type="ChEBI" id="CHEBI:15378"/>
        <dbReference type="ChEBI" id="CHEBI:30013"/>
        <dbReference type="ChEBI" id="CHEBI:30616"/>
        <dbReference type="ChEBI" id="CHEBI:61977"/>
        <dbReference type="ChEBI" id="CHEBI:456216"/>
        <dbReference type="EC" id="2.7.11.1"/>
    </reaction>
</comment>
<proteinExistence type="predicted"/>
<feature type="transmembrane region" description="Helical" evidence="11">
    <location>
        <begin position="475"/>
        <end position="495"/>
    </location>
</feature>
<dbReference type="Gene3D" id="3.30.10.20">
    <property type="match status" value="4"/>
</dbReference>
<keyword evidence="15" id="KW-1185">Reference proteome</keyword>
<organism evidence="14 15">
    <name type="scientific">Acidithrix ferrooxidans</name>
    <dbReference type="NCBI Taxonomy" id="1280514"/>
    <lineage>
        <taxon>Bacteria</taxon>
        <taxon>Bacillati</taxon>
        <taxon>Actinomycetota</taxon>
        <taxon>Acidimicrobiia</taxon>
        <taxon>Acidimicrobiales</taxon>
        <taxon>Acidimicrobiaceae</taxon>
        <taxon>Acidithrix</taxon>
    </lineage>
</organism>
<dbReference type="STRING" id="1280514.AXFE_29730"/>
<dbReference type="Gene3D" id="3.30.200.20">
    <property type="entry name" value="Phosphorylase Kinase, domain 1"/>
    <property type="match status" value="1"/>
</dbReference>
<feature type="domain" description="Protein kinase" evidence="12">
    <location>
        <begin position="18"/>
        <end position="272"/>
    </location>
</feature>
<reference evidence="14 15" key="1">
    <citation type="submission" date="2015-01" db="EMBL/GenBank/DDBJ databases">
        <title>Draft genome of the acidophilic iron oxidizer Acidithrix ferrooxidans strain Py-F3.</title>
        <authorList>
            <person name="Poehlein A."/>
            <person name="Eisen S."/>
            <person name="Schloemann M."/>
            <person name="Johnson B.D."/>
            <person name="Daniel R."/>
            <person name="Muehling M."/>
        </authorList>
    </citation>
    <scope>NUCLEOTIDE SEQUENCE [LARGE SCALE GENOMIC DNA]</scope>
    <source>
        <strain evidence="14 15">Py-F3</strain>
    </source>
</reference>
<evidence type="ECO:0000256" key="3">
    <source>
        <dbReference type="ARBA" id="ARBA00022679"/>
    </source>
</evidence>
<feature type="binding site" evidence="9">
    <location>
        <position position="47"/>
    </location>
    <ligand>
        <name>ATP</name>
        <dbReference type="ChEBI" id="CHEBI:30616"/>
    </ligand>
</feature>
<dbReference type="PANTHER" id="PTHR43289">
    <property type="entry name" value="MITOGEN-ACTIVATED PROTEIN KINASE KINASE KINASE 20-RELATED"/>
    <property type="match status" value="1"/>
</dbReference>
<dbReference type="Proteomes" id="UP000032360">
    <property type="component" value="Unassembled WGS sequence"/>
</dbReference>
<feature type="domain" description="PASTA" evidence="13">
    <location>
        <begin position="631"/>
        <end position="697"/>
    </location>
</feature>
<dbReference type="PROSITE" id="PS00108">
    <property type="entry name" value="PROTEIN_KINASE_ST"/>
    <property type="match status" value="1"/>
</dbReference>
<dbReference type="InterPro" id="IPR017441">
    <property type="entry name" value="Protein_kinase_ATP_BS"/>
</dbReference>
<gene>
    <name evidence="14" type="primary">pknB</name>
    <name evidence="14" type="ORF">AXFE_29730</name>
</gene>
<dbReference type="SMART" id="SM00220">
    <property type="entry name" value="S_TKc"/>
    <property type="match status" value="1"/>
</dbReference>
<evidence type="ECO:0000256" key="8">
    <source>
        <dbReference type="ARBA" id="ARBA00048679"/>
    </source>
</evidence>
<dbReference type="CDD" id="cd06577">
    <property type="entry name" value="PASTA_pknB"/>
    <property type="match status" value="4"/>
</dbReference>
<evidence type="ECO:0000259" key="12">
    <source>
        <dbReference type="PROSITE" id="PS50011"/>
    </source>
</evidence>
<evidence type="ECO:0000256" key="4">
    <source>
        <dbReference type="ARBA" id="ARBA00022741"/>
    </source>
</evidence>
<evidence type="ECO:0000256" key="2">
    <source>
        <dbReference type="ARBA" id="ARBA00022527"/>
    </source>
</evidence>
<keyword evidence="5 14" id="KW-0418">Kinase</keyword>
<dbReference type="InterPro" id="IPR008271">
    <property type="entry name" value="Ser/Thr_kinase_AS"/>
</dbReference>
<feature type="region of interest" description="Disordered" evidence="10">
    <location>
        <begin position="425"/>
        <end position="466"/>
    </location>
</feature>
<evidence type="ECO:0000256" key="6">
    <source>
        <dbReference type="ARBA" id="ARBA00022840"/>
    </source>
</evidence>
<feature type="domain" description="PASTA" evidence="13">
    <location>
        <begin position="497"/>
        <end position="564"/>
    </location>
</feature>
<evidence type="ECO:0000259" key="13">
    <source>
        <dbReference type="PROSITE" id="PS51178"/>
    </source>
</evidence>
<evidence type="ECO:0000256" key="7">
    <source>
        <dbReference type="ARBA" id="ARBA00047899"/>
    </source>
</evidence>
<dbReference type="InterPro" id="IPR005543">
    <property type="entry name" value="PASTA_dom"/>
</dbReference>
<dbReference type="PROSITE" id="PS50011">
    <property type="entry name" value="PROTEIN_KINASE_DOM"/>
    <property type="match status" value="1"/>
</dbReference>
<protein>
    <recommendedName>
        <fullName evidence="1">non-specific serine/threonine protein kinase</fullName>
        <ecNumber evidence="1">2.7.11.1</ecNumber>
    </recommendedName>
</protein>